<evidence type="ECO:0000313" key="4">
    <source>
        <dbReference type="Proteomes" id="UP000294848"/>
    </source>
</evidence>
<dbReference type="Pfam" id="PF01738">
    <property type="entry name" value="DLH"/>
    <property type="match status" value="1"/>
</dbReference>
<feature type="signal peptide" evidence="1">
    <location>
        <begin position="1"/>
        <end position="21"/>
    </location>
</feature>
<dbReference type="InterPro" id="IPR029058">
    <property type="entry name" value="AB_hydrolase_fold"/>
</dbReference>
<comment type="caution">
    <text evidence="3">The sequence shown here is derived from an EMBL/GenBank/DDBJ whole genome shotgun (WGS) entry which is preliminary data.</text>
</comment>
<dbReference type="GO" id="GO:0004308">
    <property type="term" value="F:exo-alpha-sialidase activity"/>
    <property type="evidence" value="ECO:0007669"/>
    <property type="project" value="InterPro"/>
</dbReference>
<organism evidence="3 4">
    <name type="scientific">Sunxiuqinia elliptica</name>
    <dbReference type="NCBI Taxonomy" id="655355"/>
    <lineage>
        <taxon>Bacteria</taxon>
        <taxon>Pseudomonadati</taxon>
        <taxon>Bacteroidota</taxon>
        <taxon>Bacteroidia</taxon>
        <taxon>Marinilabiliales</taxon>
        <taxon>Prolixibacteraceae</taxon>
        <taxon>Sunxiuqinia</taxon>
    </lineage>
</organism>
<protein>
    <submittedName>
        <fullName evidence="3">Dienelactone hydrolase</fullName>
    </submittedName>
</protein>
<dbReference type="AlphaFoldDB" id="A0A4R6H6X3"/>
<dbReference type="SUPFAM" id="SSF53474">
    <property type="entry name" value="alpha/beta-Hydrolases"/>
    <property type="match status" value="1"/>
</dbReference>
<dbReference type="PANTHER" id="PTHR10628:SF26">
    <property type="entry name" value="SIALIDASE-RELATED"/>
    <property type="match status" value="1"/>
</dbReference>
<gene>
    <name evidence="3" type="ORF">DET52_103210</name>
</gene>
<dbReference type="InterPro" id="IPR002925">
    <property type="entry name" value="Dienelactn_hydro"/>
</dbReference>
<dbReference type="RefSeq" id="WP_133464630.1">
    <property type="nucleotide sequence ID" value="NZ_SNWI01000003.1"/>
</dbReference>
<dbReference type="GO" id="GO:0006689">
    <property type="term" value="P:ganglioside catabolic process"/>
    <property type="evidence" value="ECO:0007669"/>
    <property type="project" value="TreeGrafter"/>
</dbReference>
<accession>A0A4R6H6X3</accession>
<evidence type="ECO:0000256" key="1">
    <source>
        <dbReference type="SAM" id="SignalP"/>
    </source>
</evidence>
<dbReference type="PANTHER" id="PTHR10628">
    <property type="entry name" value="SIALIDASE"/>
    <property type="match status" value="1"/>
</dbReference>
<evidence type="ECO:0000259" key="2">
    <source>
        <dbReference type="Pfam" id="PF01738"/>
    </source>
</evidence>
<dbReference type="GO" id="GO:0009313">
    <property type="term" value="P:oligosaccharide catabolic process"/>
    <property type="evidence" value="ECO:0007669"/>
    <property type="project" value="TreeGrafter"/>
</dbReference>
<feature type="chain" id="PRO_5020621813" evidence="1">
    <location>
        <begin position="22"/>
        <end position="393"/>
    </location>
</feature>
<proteinExistence type="predicted"/>
<dbReference type="Gene3D" id="3.40.50.1820">
    <property type="entry name" value="alpha/beta hydrolase"/>
    <property type="match status" value="1"/>
</dbReference>
<keyword evidence="3" id="KW-0378">Hydrolase</keyword>
<dbReference type="Proteomes" id="UP000294848">
    <property type="component" value="Unassembled WGS sequence"/>
</dbReference>
<keyword evidence="1" id="KW-0732">Signal</keyword>
<evidence type="ECO:0000313" key="3">
    <source>
        <dbReference type="EMBL" id="TDO03266.1"/>
    </source>
</evidence>
<reference evidence="3 4" key="1">
    <citation type="submission" date="2019-03" db="EMBL/GenBank/DDBJ databases">
        <title>Freshwater and sediment microbial communities from various areas in North America, analyzing microbe dynamics in response to fracking.</title>
        <authorList>
            <person name="Lamendella R."/>
        </authorList>
    </citation>
    <scope>NUCLEOTIDE SEQUENCE [LARGE SCALE GENOMIC DNA]</scope>
    <source>
        <strain evidence="3 4">114D</strain>
    </source>
</reference>
<dbReference type="GO" id="GO:0005737">
    <property type="term" value="C:cytoplasm"/>
    <property type="evidence" value="ECO:0007669"/>
    <property type="project" value="TreeGrafter"/>
</dbReference>
<dbReference type="InterPro" id="IPR026856">
    <property type="entry name" value="Sialidase_fam"/>
</dbReference>
<dbReference type="EMBL" id="SNWI01000003">
    <property type="protein sequence ID" value="TDO03266.1"/>
    <property type="molecule type" value="Genomic_DNA"/>
</dbReference>
<name>A0A4R6H6X3_9BACT</name>
<sequence>MRQSGKHIIKRILIASCFAFLAGSWVSGTDGQKALKEEASQDWSKISGLFSPPAAFENEFGDFKSPLRFYNGDTVANTEDWLLRREEILGQWHQMMGPWPDLLKEQQLEFLDSVKTEGITRYQVAFNWLPGERTQGYLLVPEGSEKKAAVITVFYEPETAVGIGGKPYRDFAIQLAKRGFVTLSLGTTEATADRTFSLYYPNLNRASVQPLSMLAYAAANAWQVLAKVPEVDSSRIGIVGHSFGGKWAMFASCLYEKFACAAWSDPGIVFDETREAVNYWEPWYLGYHPQPWRKRGMITAENPARGLYPKLVEDGYDLTDLHALMAPRPFLVSGGSEDPPERWKALNHSILINKRLGYTNRVAMSNRPEHSPNEESNEQIYAFFSYFLKGKKR</sequence>
<dbReference type="OrthoDB" id="3668964at2"/>
<feature type="domain" description="Dienelactone hydrolase" evidence="2">
    <location>
        <begin position="135"/>
        <end position="258"/>
    </location>
</feature>
<dbReference type="GO" id="GO:0016020">
    <property type="term" value="C:membrane"/>
    <property type="evidence" value="ECO:0007669"/>
    <property type="project" value="TreeGrafter"/>
</dbReference>